<accession>A0A2J8I4U6</accession>
<gene>
    <name evidence="1" type="ORF">C1N32_05400</name>
</gene>
<proteinExistence type="predicted"/>
<reference evidence="1 2" key="1">
    <citation type="submission" date="2018-01" db="EMBL/GenBank/DDBJ databases">
        <title>Draft genome sequences of six Vibrio diazotrophicus strains isolated from deep-sea sediments of the Baltic Sea.</title>
        <authorList>
            <person name="Castillo D."/>
            <person name="Vandieken V."/>
            <person name="Chiang O."/>
            <person name="Middelboe M."/>
        </authorList>
    </citation>
    <scope>NUCLEOTIDE SEQUENCE [LARGE SCALE GENOMIC DNA]</scope>
    <source>
        <strain evidence="1 2">60.27F</strain>
    </source>
</reference>
<comment type="caution">
    <text evidence="1">The sequence shown here is derived from an EMBL/GenBank/DDBJ whole genome shotgun (WGS) entry which is preliminary data.</text>
</comment>
<evidence type="ECO:0000313" key="2">
    <source>
        <dbReference type="Proteomes" id="UP000236449"/>
    </source>
</evidence>
<dbReference type="Proteomes" id="UP000236449">
    <property type="component" value="Unassembled WGS sequence"/>
</dbReference>
<dbReference type="AlphaFoldDB" id="A0A2J8I4U6"/>
<organism evidence="1 2">
    <name type="scientific">Vibrio diazotrophicus</name>
    <dbReference type="NCBI Taxonomy" id="685"/>
    <lineage>
        <taxon>Bacteria</taxon>
        <taxon>Pseudomonadati</taxon>
        <taxon>Pseudomonadota</taxon>
        <taxon>Gammaproteobacteria</taxon>
        <taxon>Vibrionales</taxon>
        <taxon>Vibrionaceae</taxon>
        <taxon>Vibrio</taxon>
    </lineage>
</organism>
<dbReference type="EMBL" id="POSK01000003">
    <property type="protein sequence ID" value="PNI05540.1"/>
    <property type="molecule type" value="Genomic_DNA"/>
</dbReference>
<protein>
    <submittedName>
        <fullName evidence="1">Uncharacterized protein</fullName>
    </submittedName>
</protein>
<name>A0A2J8I4U6_VIBDI</name>
<evidence type="ECO:0000313" key="1">
    <source>
        <dbReference type="EMBL" id="PNI05540.1"/>
    </source>
</evidence>
<dbReference type="RefSeq" id="WP_102965619.1">
    <property type="nucleotide sequence ID" value="NZ_POSK01000003.1"/>
</dbReference>
<dbReference type="InterPro" id="IPR021302">
    <property type="entry name" value="DUF2780_VcgC/VcgE"/>
</dbReference>
<dbReference type="PROSITE" id="PS51257">
    <property type="entry name" value="PROKAR_LIPOPROTEIN"/>
    <property type="match status" value="1"/>
</dbReference>
<sequence>MKTIPLLIISVAIFSVGCESNGLSTDESKLSTNSVVNNTEQILSLVNSVSSSLNISNLQAYQGVTPLLSYAQNELSQSNRLEFISLLGGMFQTRSSDPYKTIEDVQETLSHVGLNVAIFNPIILQYFNARGASSALLSELSSLFSL</sequence>
<dbReference type="Pfam" id="PF11075">
    <property type="entry name" value="DUF2780"/>
    <property type="match status" value="1"/>
</dbReference>